<dbReference type="GO" id="GO:0030313">
    <property type="term" value="C:cell envelope"/>
    <property type="evidence" value="ECO:0007669"/>
    <property type="project" value="UniProtKB-SubCell"/>
</dbReference>
<comment type="caution">
    <text evidence="3">The sequence shown here is derived from an EMBL/GenBank/DDBJ whole genome shotgun (WGS) entry which is preliminary data.</text>
</comment>
<feature type="domain" description="Heparinase II/III-like C-terminal" evidence="2">
    <location>
        <begin position="322"/>
        <end position="436"/>
    </location>
</feature>
<dbReference type="AlphaFoldDB" id="A0A5A7N3U2"/>
<dbReference type="InterPro" id="IPR012480">
    <property type="entry name" value="Hepar_II_III_C"/>
</dbReference>
<evidence type="ECO:0000313" key="3">
    <source>
        <dbReference type="EMBL" id="GER02365.1"/>
    </source>
</evidence>
<accession>A0A5A7N3U2</accession>
<evidence type="ECO:0000256" key="1">
    <source>
        <dbReference type="ARBA" id="ARBA00004196"/>
    </source>
</evidence>
<proteinExistence type="predicted"/>
<evidence type="ECO:0000313" key="4">
    <source>
        <dbReference type="Proteomes" id="UP000324996"/>
    </source>
</evidence>
<reference evidence="3 4" key="1">
    <citation type="submission" date="2019-09" db="EMBL/GenBank/DDBJ databases">
        <title>NBRP : Genome information of microbial organism related human and environment.</title>
        <authorList>
            <person name="Hattori M."/>
            <person name="Oshima K."/>
            <person name="Inaba H."/>
            <person name="Suda W."/>
            <person name="Sakamoto M."/>
            <person name="Iino T."/>
            <person name="Kitahara M."/>
            <person name="Oshida Y."/>
            <person name="Iida T."/>
            <person name="Kudo T."/>
            <person name="Itoh T."/>
            <person name="Ohkuma M."/>
        </authorList>
    </citation>
    <scope>NUCLEOTIDE SEQUENCE [LARGE SCALE GENOMIC DNA]</scope>
    <source>
        <strain evidence="3 4">Q-1</strain>
    </source>
</reference>
<organism evidence="3 4">
    <name type="scientific">Iodidimonas nitroreducens</name>
    <dbReference type="NCBI Taxonomy" id="1236968"/>
    <lineage>
        <taxon>Bacteria</taxon>
        <taxon>Pseudomonadati</taxon>
        <taxon>Pseudomonadota</taxon>
        <taxon>Alphaproteobacteria</taxon>
        <taxon>Iodidimonadales</taxon>
        <taxon>Iodidimonadaceae</taxon>
        <taxon>Iodidimonas</taxon>
    </lineage>
</organism>
<comment type="subcellular location">
    <subcellularLocation>
        <location evidence="1">Cell envelope</location>
    </subcellularLocation>
</comment>
<sequence>MLREQRHLVRMPSPGLFDDLGARLWRAVRQKAYASRFYDWRLRGRHPLKLLGCPVDPFPGDATAGAALHEGVLIAHGGRQGARLGIEQPDFWRRAARSPALSHKALGFSWLADLAMIKDQKRARVVAELLMRGWLDAFGRYHSEAWSAPLLAERLRHWLIHAPLILSSHDLVYRSAVLNSMARQARHLMRVLGDSVDGLPRVHAASGLILCGLYLPHGKAWRLRGEAALRRVLDRFVLADGGPISRRPEDLLVVMKLLVILRHAYDDRQEESPAYLQQCLDRMGPFLRALRHADGRLAHINGAGGEPPELIDLILAQSAAHGRALTNAPYSGLMRLNARQTLVIFDAMPAAPMAMSHRAHAGTLSFELADGPDPLVVNIGPVARAPTSHKSADQGGDERTDPYAADLGALVRTTAAHSTLILMDKNSTRIRNDHLAKG</sequence>
<dbReference type="EMBL" id="BKCN01000001">
    <property type="protein sequence ID" value="GER02365.1"/>
    <property type="molecule type" value="Genomic_DNA"/>
</dbReference>
<dbReference type="InterPro" id="IPR008929">
    <property type="entry name" value="Chondroitin_lyas"/>
</dbReference>
<keyword evidence="4" id="KW-1185">Reference proteome</keyword>
<gene>
    <name evidence="3" type="ORF">JCM17846_00470</name>
</gene>
<dbReference type="Proteomes" id="UP000324996">
    <property type="component" value="Unassembled WGS sequence"/>
</dbReference>
<dbReference type="Gene3D" id="1.50.10.100">
    <property type="entry name" value="Chondroitin AC/alginate lyase"/>
    <property type="match status" value="1"/>
</dbReference>
<name>A0A5A7N3U2_9PROT</name>
<evidence type="ECO:0000259" key="2">
    <source>
        <dbReference type="Pfam" id="PF07940"/>
    </source>
</evidence>
<dbReference type="RefSeq" id="WP_313977891.1">
    <property type="nucleotide sequence ID" value="NZ_BKCN01000001.1"/>
</dbReference>
<protein>
    <recommendedName>
        <fullName evidence="2">Heparinase II/III-like C-terminal domain-containing protein</fullName>
    </recommendedName>
</protein>
<dbReference type="Pfam" id="PF07940">
    <property type="entry name" value="Hepar_II_III_C"/>
    <property type="match status" value="1"/>
</dbReference>
<dbReference type="GO" id="GO:0016829">
    <property type="term" value="F:lyase activity"/>
    <property type="evidence" value="ECO:0007669"/>
    <property type="project" value="InterPro"/>
</dbReference>